<dbReference type="AlphaFoldDB" id="A0A517R3H6"/>
<keyword evidence="4" id="KW-0472">Membrane</keyword>
<dbReference type="Pfam" id="PF14559">
    <property type="entry name" value="TPR_19"/>
    <property type="match status" value="1"/>
</dbReference>
<dbReference type="GO" id="GO:0030968">
    <property type="term" value="P:endoplasmic reticulum unfolded protein response"/>
    <property type="evidence" value="ECO:0007669"/>
    <property type="project" value="TreeGrafter"/>
</dbReference>
<dbReference type="GO" id="GO:0035269">
    <property type="term" value="P:protein O-linked glycosylation via mannose"/>
    <property type="evidence" value="ECO:0007669"/>
    <property type="project" value="TreeGrafter"/>
</dbReference>
<feature type="transmembrane region" description="Helical" evidence="4">
    <location>
        <begin position="104"/>
        <end position="121"/>
    </location>
</feature>
<name>A0A517R3H6_9PLAN</name>
<feature type="transmembrane region" description="Helical" evidence="4">
    <location>
        <begin position="9"/>
        <end position="29"/>
    </location>
</feature>
<dbReference type="InterPro" id="IPR052346">
    <property type="entry name" value="O-mannosyl-transferase_TMTC"/>
</dbReference>
<dbReference type="GO" id="GO:0000030">
    <property type="term" value="F:mannosyltransferase activity"/>
    <property type="evidence" value="ECO:0007669"/>
    <property type="project" value="TreeGrafter"/>
</dbReference>
<feature type="transmembrane region" description="Helical" evidence="4">
    <location>
        <begin position="372"/>
        <end position="392"/>
    </location>
</feature>
<feature type="transmembrane region" description="Helical" evidence="4">
    <location>
        <begin position="343"/>
        <end position="360"/>
    </location>
</feature>
<keyword evidence="2 3" id="KW-0802">TPR repeat</keyword>
<feature type="transmembrane region" description="Helical" evidence="4">
    <location>
        <begin position="190"/>
        <end position="223"/>
    </location>
</feature>
<dbReference type="Proteomes" id="UP000317318">
    <property type="component" value="Chromosome"/>
</dbReference>
<dbReference type="SUPFAM" id="SSF48452">
    <property type="entry name" value="TPR-like"/>
    <property type="match status" value="2"/>
</dbReference>
<dbReference type="InterPro" id="IPR011990">
    <property type="entry name" value="TPR-like_helical_dom_sf"/>
</dbReference>
<evidence type="ECO:0000313" key="5">
    <source>
        <dbReference type="EMBL" id="QDT38424.1"/>
    </source>
</evidence>
<dbReference type="PROSITE" id="PS50293">
    <property type="entry name" value="TPR_REGION"/>
    <property type="match status" value="1"/>
</dbReference>
<accession>A0A517R3H6</accession>
<evidence type="ECO:0000256" key="3">
    <source>
        <dbReference type="PROSITE-ProRule" id="PRU00339"/>
    </source>
</evidence>
<proteinExistence type="predicted"/>
<dbReference type="OrthoDB" id="9797765at2"/>
<organism evidence="5 6">
    <name type="scientific">Stratiformator vulcanicus</name>
    <dbReference type="NCBI Taxonomy" id="2527980"/>
    <lineage>
        <taxon>Bacteria</taxon>
        <taxon>Pseudomonadati</taxon>
        <taxon>Planctomycetota</taxon>
        <taxon>Planctomycetia</taxon>
        <taxon>Planctomycetales</taxon>
        <taxon>Planctomycetaceae</taxon>
        <taxon>Stratiformator</taxon>
    </lineage>
</organism>
<evidence type="ECO:0000256" key="2">
    <source>
        <dbReference type="ARBA" id="ARBA00022803"/>
    </source>
</evidence>
<feature type="transmembrane region" description="Helical" evidence="4">
    <location>
        <begin position="399"/>
        <end position="418"/>
    </location>
</feature>
<evidence type="ECO:0000313" key="6">
    <source>
        <dbReference type="Proteomes" id="UP000317318"/>
    </source>
</evidence>
<feature type="transmembrane region" description="Helical" evidence="4">
    <location>
        <begin position="317"/>
        <end position="336"/>
    </location>
</feature>
<gene>
    <name evidence="5" type="primary">yrrB_3</name>
    <name evidence="5" type="ORF">Pan189_28180</name>
</gene>
<keyword evidence="1" id="KW-0677">Repeat</keyword>
<feature type="repeat" description="TPR" evidence="3">
    <location>
        <begin position="584"/>
        <end position="617"/>
    </location>
</feature>
<dbReference type="EMBL" id="CP036268">
    <property type="protein sequence ID" value="QDT38424.1"/>
    <property type="molecule type" value="Genomic_DNA"/>
</dbReference>
<feature type="transmembrane region" description="Helical" evidence="4">
    <location>
        <begin position="133"/>
        <end position="150"/>
    </location>
</feature>
<dbReference type="KEGG" id="svp:Pan189_28180"/>
<sequence>MSVPGSRTLSVICPLLVAATVFVVFLPTLENDFVRFDDEKNFLTNSRWRGFTAESLGWMWSQPHLGHYHPLTWMSLALDDAIWGPEEGEAQRPNPDAFHFTNNLLHAWNAAAVCLLAVALIRRTPEKIAEIDGRCLWLGAALAAVLYGVHPQRVESVAWATERRDVLSAAFLIPAVITYLRYCDRTSRRWLWYAATLALTLLSLLSKAWGITFPAILLILDVWPLRRIGFGRDFRWNDWQRSVVEKIPFGVASLVFAAFAADAQEVEGAWISFDNYPLTERLANASLALCWYVLKTLVPTGLHAAVMQPTGASFLQWPYWACGGAVASMGVLAVWLRKRRPAVSVTALATLVLLSPVLGLSQSGFQLAADRYTYLAIIPFVVIAAGCLAWLLQRSVPTRVVASVGAVAIGAAYITLTLNQIPIWENEITLWSRAVAVEPKNTFANFALGVEYSKRRQLDDAVEYLRVALESAKAGNFEQFEQLSADEIREITAYQSKRAAEARLAASLKSIEENPNDPEPVLDLVALVRRQNISVLEHVENAVRRMPENGQMRTALGVEQVRVGKFEEALATFKKAEQLGGTGEDFYLFRGEALTSLGRFDAAIATFRQALELDPKSTTALTQLGRVLYAAKRSRDALPFLTRAVELDPSDAPARFILALVLIDTGQLRAAVNQLQKTIETAGNSDIGRRAAAKLQELSLRMR</sequence>
<feature type="transmembrane region" description="Helical" evidence="4">
    <location>
        <begin position="166"/>
        <end position="183"/>
    </location>
</feature>
<keyword evidence="4" id="KW-0812">Transmembrane</keyword>
<dbReference type="PANTHER" id="PTHR44227:SF3">
    <property type="entry name" value="PROTEIN O-MANNOSYL-TRANSFERASE TMTC4"/>
    <property type="match status" value="1"/>
</dbReference>
<protein>
    <submittedName>
        <fullName evidence="5">TPR repeat-containing protein YrrB</fullName>
    </submittedName>
</protein>
<feature type="repeat" description="TPR" evidence="3">
    <location>
        <begin position="618"/>
        <end position="651"/>
    </location>
</feature>
<dbReference type="SMART" id="SM00028">
    <property type="entry name" value="TPR"/>
    <property type="match status" value="5"/>
</dbReference>
<dbReference type="PANTHER" id="PTHR44227">
    <property type="match status" value="1"/>
</dbReference>
<dbReference type="InterPro" id="IPR019734">
    <property type="entry name" value="TPR_rpt"/>
</dbReference>
<keyword evidence="6" id="KW-1185">Reference proteome</keyword>
<reference evidence="5 6" key="1">
    <citation type="submission" date="2019-02" db="EMBL/GenBank/DDBJ databases">
        <title>Deep-cultivation of Planctomycetes and their phenomic and genomic characterization uncovers novel biology.</title>
        <authorList>
            <person name="Wiegand S."/>
            <person name="Jogler M."/>
            <person name="Boedeker C."/>
            <person name="Pinto D."/>
            <person name="Vollmers J."/>
            <person name="Rivas-Marin E."/>
            <person name="Kohn T."/>
            <person name="Peeters S.H."/>
            <person name="Heuer A."/>
            <person name="Rast P."/>
            <person name="Oberbeckmann S."/>
            <person name="Bunk B."/>
            <person name="Jeske O."/>
            <person name="Meyerdierks A."/>
            <person name="Storesund J.E."/>
            <person name="Kallscheuer N."/>
            <person name="Luecker S."/>
            <person name="Lage O.M."/>
            <person name="Pohl T."/>
            <person name="Merkel B.J."/>
            <person name="Hornburger P."/>
            <person name="Mueller R.-W."/>
            <person name="Bruemmer F."/>
            <person name="Labrenz M."/>
            <person name="Spormann A.M."/>
            <person name="Op den Camp H."/>
            <person name="Overmann J."/>
            <person name="Amann R."/>
            <person name="Jetten M.S.M."/>
            <person name="Mascher T."/>
            <person name="Medema M.H."/>
            <person name="Devos D.P."/>
            <person name="Kaster A.-K."/>
            <person name="Ovreas L."/>
            <person name="Rohde M."/>
            <person name="Galperin M.Y."/>
            <person name="Jogler C."/>
        </authorList>
    </citation>
    <scope>NUCLEOTIDE SEQUENCE [LARGE SCALE GENOMIC DNA]</scope>
    <source>
        <strain evidence="5 6">Pan189</strain>
    </source>
</reference>
<dbReference type="RefSeq" id="WP_145364532.1">
    <property type="nucleotide sequence ID" value="NZ_CP036268.1"/>
</dbReference>
<dbReference type="Pfam" id="PF13432">
    <property type="entry name" value="TPR_16"/>
    <property type="match status" value="1"/>
</dbReference>
<dbReference type="PROSITE" id="PS50005">
    <property type="entry name" value="TPR"/>
    <property type="match status" value="2"/>
</dbReference>
<dbReference type="Gene3D" id="1.25.40.10">
    <property type="entry name" value="Tetratricopeptide repeat domain"/>
    <property type="match status" value="2"/>
</dbReference>
<evidence type="ECO:0000256" key="1">
    <source>
        <dbReference type="ARBA" id="ARBA00022737"/>
    </source>
</evidence>
<evidence type="ECO:0000256" key="4">
    <source>
        <dbReference type="SAM" id="Phobius"/>
    </source>
</evidence>
<keyword evidence="4" id="KW-1133">Transmembrane helix</keyword>